<reference evidence="2" key="1">
    <citation type="submission" date="2018-01" db="EMBL/GenBank/DDBJ databases">
        <authorList>
            <consortium name="Urmite Genomes"/>
        </authorList>
    </citation>
    <scope>NUCLEOTIDE SEQUENCE [LARGE SCALE GENOMIC DNA]</scope>
    <source>
        <strain evidence="2">AFP003</strain>
    </source>
</reference>
<evidence type="ECO:0000256" key="1">
    <source>
        <dbReference type="SAM" id="MobiDB-lite"/>
    </source>
</evidence>
<evidence type="ECO:0000313" key="2">
    <source>
        <dbReference type="EMBL" id="SOX51471.1"/>
    </source>
</evidence>
<evidence type="ECO:0000313" key="3">
    <source>
        <dbReference type="Proteomes" id="UP000236318"/>
    </source>
</evidence>
<proteinExistence type="predicted"/>
<keyword evidence="3" id="KW-1185">Reference proteome</keyword>
<name>A0A2K4Y3W2_9MYCO</name>
<dbReference type="EMBL" id="FXEG02000001">
    <property type="protein sequence ID" value="SOX51471.1"/>
    <property type="molecule type" value="Genomic_DNA"/>
</dbReference>
<protein>
    <recommendedName>
        <fullName evidence="4">DUF2867 domain-containing protein</fullName>
    </recommendedName>
</protein>
<evidence type="ECO:0008006" key="4">
    <source>
        <dbReference type="Google" id="ProtNLM"/>
    </source>
</evidence>
<organism evidence="2 3">
    <name type="scientific">Mycobacterium ahvazicum</name>
    <dbReference type="NCBI Taxonomy" id="1964395"/>
    <lineage>
        <taxon>Bacteria</taxon>
        <taxon>Bacillati</taxon>
        <taxon>Actinomycetota</taxon>
        <taxon>Actinomycetes</taxon>
        <taxon>Mycobacteriales</taxon>
        <taxon>Mycobacteriaceae</taxon>
        <taxon>Mycobacterium</taxon>
        <taxon>Mycobacterium simiae complex</taxon>
    </lineage>
</organism>
<feature type="region of interest" description="Disordered" evidence="1">
    <location>
        <begin position="191"/>
        <end position="212"/>
    </location>
</feature>
<comment type="caution">
    <text evidence="2">The sequence shown here is derived from an EMBL/GenBank/DDBJ whole genome shotgun (WGS) entry which is preliminary data.</text>
</comment>
<sequence>MGAERMLIESAVPAFDAMLDEHVVVAADPATTYRAARGLDLLTVRTPLLAASMWLRNLLARLSGRAVPTPPRLVLGENELPGWLVLGDRPNREFAFGAIGKFWQPVIEWRDVTPADFTTFAEPGWAKIGANFSVAAYGDSHSLLSYQCRTATTDPAARRNFLRYWWLIRPFAAHIMRATLKTIRANAEAAARSAGDHPPAVTSGVEGRHPHR</sequence>
<dbReference type="AlphaFoldDB" id="A0A2K4Y3W2"/>
<accession>A0A2K4Y3W2</accession>
<dbReference type="Proteomes" id="UP000236318">
    <property type="component" value="Unassembled WGS sequence"/>
</dbReference>
<gene>
    <name evidence="2" type="ORF">MAAFP003_132</name>
</gene>